<keyword evidence="2" id="KW-1185">Reference proteome</keyword>
<name>A0A514A088_9CAUD</name>
<sequence>MGEDMTEDTLIYFVKAGPMPNMSQAILLNDGPEFYTVRNIGRPYPYRMNKRYLAGRGTLATTDRANAVTTLLANLQDAKARNEARLVAINAAIKDVIDKEGL</sequence>
<gene>
    <name evidence="1" type="ORF">LAh7_33</name>
</gene>
<evidence type="ECO:0000313" key="1">
    <source>
        <dbReference type="EMBL" id="QDH46698.1"/>
    </source>
</evidence>
<reference evidence="1 2" key="1">
    <citation type="submission" date="2019-04" db="EMBL/GenBank/DDBJ databases">
        <title>Novel bacteriophages capable of disrupting biofilms from clinical strains of Aeromonas hydrophila with intrinsic antibiotic resistance.</title>
        <authorList>
            <person name="Kabwe M."/>
            <person name="Brown T.L."/>
            <person name="Speirs L."/>
            <person name="Ku H."/>
            <person name="Leach M."/>
            <person name="Chan H.T."/>
            <person name="Petrovski S."/>
            <person name="Lock P."/>
            <person name="Tucci J."/>
        </authorList>
    </citation>
    <scope>NUCLEOTIDE SEQUENCE [LARGE SCALE GENOMIC DNA]</scope>
</reference>
<organism evidence="1 2">
    <name type="scientific">Aeromonas phage LAh_7</name>
    <dbReference type="NCBI Taxonomy" id="2591031"/>
    <lineage>
        <taxon>Viruses</taxon>
        <taxon>Duplodnaviria</taxon>
        <taxon>Heunggongvirae</taxon>
        <taxon>Uroviricota</taxon>
        <taxon>Caudoviricetes</taxon>
        <taxon>Casjensviridae</taxon>
        <taxon>Sharonstreetvirus</taxon>
        <taxon>Sharonstreetvirus LAh7</taxon>
    </lineage>
</organism>
<accession>A0A514A088</accession>
<dbReference type="Proteomes" id="UP000318298">
    <property type="component" value="Segment"/>
</dbReference>
<protein>
    <submittedName>
        <fullName evidence="1">Uncharacterized protein</fullName>
    </submittedName>
</protein>
<proteinExistence type="predicted"/>
<dbReference type="EMBL" id="MK838113">
    <property type="protein sequence ID" value="QDH46698.1"/>
    <property type="molecule type" value="Genomic_DNA"/>
</dbReference>
<evidence type="ECO:0000313" key="2">
    <source>
        <dbReference type="Proteomes" id="UP000318298"/>
    </source>
</evidence>